<reference evidence="2 3" key="1">
    <citation type="submission" date="2020-12" db="EMBL/GenBank/DDBJ databases">
        <title>FDA dAtabase for Regulatory Grade micrObial Sequences (FDA-ARGOS): Supporting development and validation of Infectious Disease Dx tests.</title>
        <authorList>
            <person name="Sproer C."/>
            <person name="Gronow S."/>
            <person name="Severitt S."/>
            <person name="Schroder I."/>
            <person name="Tallon L."/>
            <person name="Sadzewicz L."/>
            <person name="Zhao X."/>
            <person name="Boylan J."/>
            <person name="Ott S."/>
            <person name="Bowen H."/>
            <person name="Vavikolanu K."/>
            <person name="Mehta A."/>
            <person name="Aluvathingal J."/>
            <person name="Nadendla S."/>
            <person name="Lowell S."/>
            <person name="Myers T."/>
            <person name="Yan Y."/>
            <person name="Sichtig H."/>
        </authorList>
    </citation>
    <scope>NUCLEOTIDE SEQUENCE [LARGE SCALE GENOMIC DNA]</scope>
    <source>
        <strain evidence="2 3">FDAARGOS_902</strain>
    </source>
</reference>
<feature type="compositionally biased region" description="Basic and acidic residues" evidence="1">
    <location>
        <begin position="55"/>
        <end position="114"/>
    </location>
</feature>
<evidence type="ECO:0000313" key="3">
    <source>
        <dbReference type="Proteomes" id="UP000594979"/>
    </source>
</evidence>
<organism evidence="2 3">
    <name type="scientific">Brevibacterium casei</name>
    <dbReference type="NCBI Taxonomy" id="33889"/>
    <lineage>
        <taxon>Bacteria</taxon>
        <taxon>Bacillati</taxon>
        <taxon>Actinomycetota</taxon>
        <taxon>Actinomycetes</taxon>
        <taxon>Micrococcales</taxon>
        <taxon>Brevibacteriaceae</taxon>
        <taxon>Brevibacterium</taxon>
    </lineage>
</organism>
<dbReference type="Proteomes" id="UP000594979">
    <property type="component" value="Chromosome"/>
</dbReference>
<proteinExistence type="predicted"/>
<feature type="region of interest" description="Disordered" evidence="1">
    <location>
        <begin position="176"/>
        <end position="213"/>
    </location>
</feature>
<evidence type="ECO:0008006" key="4">
    <source>
        <dbReference type="Google" id="ProtNLM"/>
    </source>
</evidence>
<dbReference type="RefSeq" id="WP_197931894.1">
    <property type="nucleotide sequence ID" value="NZ_CP065682.1"/>
</dbReference>
<sequence length="225" mass="25007">MGKLIVNQEPRLKDSEDDHDDEDQEQNPGTDPTDGDDDRDDAQDEDDSDDPDGADQLRDEGKKALDRMKSERNEAKRNSRAKDAEIAELKRQLASKDKSPEEMKREEERQKHEAEVIAKANARVVRSEIRAAAAGKLKNPALALKLLDPSDFDVDDNGDVDTDQIQEAIAELLDDNPYLAAQGGTGSFDSGRGKQPTKKKLSKDDLSSMTPEQIAKAYNEGRIKF</sequence>
<protein>
    <recommendedName>
        <fullName evidence="4">Scaffolding protein</fullName>
    </recommendedName>
</protein>
<gene>
    <name evidence="2" type="ORF">I6G59_16180</name>
</gene>
<evidence type="ECO:0000256" key="1">
    <source>
        <dbReference type="SAM" id="MobiDB-lite"/>
    </source>
</evidence>
<feature type="compositionally biased region" description="Acidic residues" evidence="1">
    <location>
        <begin position="33"/>
        <end position="53"/>
    </location>
</feature>
<evidence type="ECO:0000313" key="2">
    <source>
        <dbReference type="EMBL" id="QPS33446.1"/>
    </source>
</evidence>
<accession>A0A7T2WMF6</accession>
<name>A0A7T2WMF6_9MICO</name>
<dbReference type="EMBL" id="CP065682">
    <property type="protein sequence ID" value="QPS33446.1"/>
    <property type="molecule type" value="Genomic_DNA"/>
</dbReference>
<dbReference type="AlphaFoldDB" id="A0A7T2WMF6"/>
<feature type="region of interest" description="Disordered" evidence="1">
    <location>
        <begin position="1"/>
        <end position="114"/>
    </location>
</feature>
<dbReference type="KEGG" id="bcau:I6G59_16180"/>